<gene>
    <name evidence="11" type="primary">cobC</name>
    <name evidence="11" type="ORF">GCM10011494_16720</name>
</gene>
<evidence type="ECO:0000256" key="2">
    <source>
        <dbReference type="ARBA" id="ARBA00003444"/>
    </source>
</evidence>
<evidence type="ECO:0000256" key="4">
    <source>
        <dbReference type="ARBA" id="ARBA00012285"/>
    </source>
</evidence>
<dbReference type="InterPro" id="IPR015424">
    <property type="entry name" value="PyrdxlP-dep_Trfase"/>
</dbReference>
<dbReference type="GO" id="GO:0009236">
    <property type="term" value="P:cobalamin biosynthetic process"/>
    <property type="evidence" value="ECO:0007669"/>
    <property type="project" value="UniProtKB-KW"/>
</dbReference>
<dbReference type="CDD" id="cd00609">
    <property type="entry name" value="AAT_like"/>
    <property type="match status" value="1"/>
</dbReference>
<protein>
    <recommendedName>
        <fullName evidence="4">threonine-phosphate decarboxylase</fullName>
        <ecNumber evidence="4">4.1.1.81</ecNumber>
    </recommendedName>
    <alternativeName>
        <fullName evidence="8">L-threonine-O-3-phosphate decarboxylase</fullName>
    </alternativeName>
</protein>
<comment type="pathway">
    <text evidence="3">Cofactor biosynthesis; adenosylcobalamin biosynthesis.</text>
</comment>
<evidence type="ECO:0000259" key="10">
    <source>
        <dbReference type="Pfam" id="PF00155"/>
    </source>
</evidence>
<keyword evidence="7" id="KW-0456">Lyase</keyword>
<dbReference type="Proteomes" id="UP000608154">
    <property type="component" value="Unassembled WGS sequence"/>
</dbReference>
<organism evidence="11 12">
    <name type="scientific">Novosphingobium endophyticum</name>
    <dbReference type="NCBI Taxonomy" id="1955250"/>
    <lineage>
        <taxon>Bacteria</taxon>
        <taxon>Pseudomonadati</taxon>
        <taxon>Pseudomonadota</taxon>
        <taxon>Alphaproteobacteria</taxon>
        <taxon>Sphingomonadales</taxon>
        <taxon>Sphingomonadaceae</taxon>
        <taxon>Novosphingobium</taxon>
    </lineage>
</organism>
<evidence type="ECO:0000256" key="1">
    <source>
        <dbReference type="ARBA" id="ARBA00001933"/>
    </source>
</evidence>
<dbReference type="PANTHER" id="PTHR42885:SF1">
    <property type="entry name" value="THREONINE-PHOSPHATE DECARBOXYLASE"/>
    <property type="match status" value="1"/>
</dbReference>
<evidence type="ECO:0000256" key="7">
    <source>
        <dbReference type="ARBA" id="ARBA00023239"/>
    </source>
</evidence>
<proteinExistence type="predicted"/>
<dbReference type="SUPFAM" id="SSF53383">
    <property type="entry name" value="PLP-dependent transferases"/>
    <property type="match status" value="1"/>
</dbReference>
<dbReference type="GO" id="GO:0048472">
    <property type="term" value="F:threonine-phosphate decarboxylase activity"/>
    <property type="evidence" value="ECO:0007669"/>
    <property type="project" value="UniProtKB-EC"/>
</dbReference>
<comment type="function">
    <text evidence="2">Decarboxylates L-threonine-O-3-phosphate to yield (R)-1-amino-2-propanol O-2-phosphate, the precursor for the linkage between the nucleotide loop and the corrin ring in cobalamin.</text>
</comment>
<keyword evidence="6" id="KW-0663">Pyridoxal phosphate</keyword>
<dbReference type="EMBL" id="BMHK01000009">
    <property type="protein sequence ID" value="GGB98905.1"/>
    <property type="molecule type" value="Genomic_DNA"/>
</dbReference>
<keyword evidence="5" id="KW-0169">Cobalamin biosynthesis</keyword>
<dbReference type="InterPro" id="IPR015422">
    <property type="entry name" value="PyrdxlP-dep_Trfase_small"/>
</dbReference>
<feature type="domain" description="Aminotransferase class I/classII large" evidence="10">
    <location>
        <begin position="119"/>
        <end position="315"/>
    </location>
</feature>
<dbReference type="InterPro" id="IPR015421">
    <property type="entry name" value="PyrdxlP-dep_Trfase_major"/>
</dbReference>
<dbReference type="GO" id="GO:0030170">
    <property type="term" value="F:pyridoxal phosphate binding"/>
    <property type="evidence" value="ECO:0007669"/>
    <property type="project" value="InterPro"/>
</dbReference>
<dbReference type="EC" id="4.1.1.81" evidence="4"/>
<evidence type="ECO:0000313" key="12">
    <source>
        <dbReference type="Proteomes" id="UP000608154"/>
    </source>
</evidence>
<dbReference type="NCBIfam" id="TIGR01140">
    <property type="entry name" value="L_thr_O3P_dcar"/>
    <property type="match status" value="1"/>
</dbReference>
<evidence type="ECO:0000313" key="11">
    <source>
        <dbReference type="EMBL" id="GGB98905.1"/>
    </source>
</evidence>
<comment type="caution">
    <text evidence="11">The sequence shown here is derived from an EMBL/GenBank/DDBJ whole genome shotgun (WGS) entry which is preliminary data.</text>
</comment>
<reference evidence="11" key="2">
    <citation type="submission" date="2020-09" db="EMBL/GenBank/DDBJ databases">
        <authorList>
            <person name="Sun Q."/>
            <person name="Zhou Y."/>
        </authorList>
    </citation>
    <scope>NUCLEOTIDE SEQUENCE</scope>
    <source>
        <strain evidence="11">CGMCC 1.15095</strain>
    </source>
</reference>
<dbReference type="PANTHER" id="PTHR42885">
    <property type="entry name" value="HISTIDINOL-PHOSPHATE AMINOTRANSFERASE-RELATED"/>
    <property type="match status" value="1"/>
</dbReference>
<dbReference type="Gene3D" id="3.90.1150.10">
    <property type="entry name" value="Aspartate Aminotransferase, domain 1"/>
    <property type="match status" value="1"/>
</dbReference>
<sequence>MSGGLSVHGGRLAEARSRFGGAREDWLDLSTGINPVAWSGGATADIDWRSLPDPGDLARLERQAARYFGVDPALCCAVPGSETGLRLIARILGGRGLHLPLAYSTHADAFEHADPVASLAQLPAAPGTLVIANPNNPDGVLRATEALLNLLERQESGSGWLIVDEAFADCRPEHSIAGHVASGRRLIVLRSFGKFFGLAGVRLGFVVAPTELLGQLRRRLGEWPVSAAALAFGTEAYGDAGWIAATRRTLPEQASRLDAVLKRHGLAPRGECPLFRLVETSEAGALFIRLAQRHILIRPFADHSRLLRFGLPNGDAALGRLDAALAHG</sequence>
<evidence type="ECO:0000256" key="5">
    <source>
        <dbReference type="ARBA" id="ARBA00022573"/>
    </source>
</evidence>
<keyword evidence="12" id="KW-1185">Reference proteome</keyword>
<name>A0A916TS33_9SPHN</name>
<evidence type="ECO:0000256" key="8">
    <source>
        <dbReference type="ARBA" id="ARBA00029996"/>
    </source>
</evidence>
<evidence type="ECO:0000256" key="6">
    <source>
        <dbReference type="ARBA" id="ARBA00022898"/>
    </source>
</evidence>
<comment type="catalytic activity">
    <reaction evidence="9">
        <text>O-phospho-L-threonine + H(+) = (R)-1-aminopropan-2-yl phosphate + CO2</text>
        <dbReference type="Rhea" id="RHEA:11492"/>
        <dbReference type="ChEBI" id="CHEBI:15378"/>
        <dbReference type="ChEBI" id="CHEBI:16526"/>
        <dbReference type="ChEBI" id="CHEBI:58563"/>
        <dbReference type="ChEBI" id="CHEBI:58675"/>
        <dbReference type="EC" id="4.1.1.81"/>
    </reaction>
</comment>
<comment type="cofactor">
    <cofactor evidence="1">
        <name>pyridoxal 5'-phosphate</name>
        <dbReference type="ChEBI" id="CHEBI:597326"/>
    </cofactor>
</comment>
<evidence type="ECO:0000256" key="3">
    <source>
        <dbReference type="ARBA" id="ARBA00004953"/>
    </source>
</evidence>
<dbReference type="Pfam" id="PF00155">
    <property type="entry name" value="Aminotran_1_2"/>
    <property type="match status" value="1"/>
</dbReference>
<dbReference type="Gene3D" id="3.40.640.10">
    <property type="entry name" value="Type I PLP-dependent aspartate aminotransferase-like (Major domain)"/>
    <property type="match status" value="1"/>
</dbReference>
<dbReference type="InterPro" id="IPR004839">
    <property type="entry name" value="Aminotransferase_I/II_large"/>
</dbReference>
<dbReference type="RefSeq" id="WP_188770409.1">
    <property type="nucleotide sequence ID" value="NZ_BMHK01000009.1"/>
</dbReference>
<dbReference type="AlphaFoldDB" id="A0A916TS33"/>
<evidence type="ECO:0000256" key="9">
    <source>
        <dbReference type="ARBA" id="ARBA00048531"/>
    </source>
</evidence>
<accession>A0A916TS33</accession>
<reference evidence="11" key="1">
    <citation type="journal article" date="2014" name="Int. J. Syst. Evol. Microbiol.">
        <title>Complete genome sequence of Corynebacterium casei LMG S-19264T (=DSM 44701T), isolated from a smear-ripened cheese.</title>
        <authorList>
            <consortium name="US DOE Joint Genome Institute (JGI-PGF)"/>
            <person name="Walter F."/>
            <person name="Albersmeier A."/>
            <person name="Kalinowski J."/>
            <person name="Ruckert C."/>
        </authorList>
    </citation>
    <scope>NUCLEOTIDE SEQUENCE</scope>
    <source>
        <strain evidence="11">CGMCC 1.15095</strain>
    </source>
</reference>
<dbReference type="InterPro" id="IPR005860">
    <property type="entry name" value="CobD"/>
</dbReference>